<comment type="caution">
    <text evidence="1">The sequence shown here is derived from an EMBL/GenBank/DDBJ whole genome shotgun (WGS) entry which is preliminary data.</text>
</comment>
<evidence type="ECO:0000313" key="1">
    <source>
        <dbReference type="EMBL" id="GKT37651.1"/>
    </source>
</evidence>
<name>A0ABQ5L020_9EUKA</name>
<reference evidence="1" key="1">
    <citation type="submission" date="2022-03" db="EMBL/GenBank/DDBJ databases">
        <title>Draft genome sequence of Aduncisulcus paluster, a free-living microaerophilic Fornicata.</title>
        <authorList>
            <person name="Yuyama I."/>
            <person name="Kume K."/>
            <person name="Tamura T."/>
            <person name="Inagaki Y."/>
            <person name="Hashimoto T."/>
        </authorList>
    </citation>
    <scope>NUCLEOTIDE SEQUENCE</scope>
    <source>
        <strain evidence="1">NY0171</strain>
    </source>
</reference>
<protein>
    <submittedName>
        <fullName evidence="1">Uncharacterized protein</fullName>
    </submittedName>
</protein>
<dbReference type="EMBL" id="BQXS01004953">
    <property type="protein sequence ID" value="GKT37651.1"/>
    <property type="molecule type" value="Genomic_DNA"/>
</dbReference>
<proteinExistence type="predicted"/>
<dbReference type="Proteomes" id="UP001057375">
    <property type="component" value="Unassembled WGS sequence"/>
</dbReference>
<evidence type="ECO:0000313" key="2">
    <source>
        <dbReference type="Proteomes" id="UP001057375"/>
    </source>
</evidence>
<organism evidence="1 2">
    <name type="scientific">Aduncisulcus paluster</name>
    <dbReference type="NCBI Taxonomy" id="2918883"/>
    <lineage>
        <taxon>Eukaryota</taxon>
        <taxon>Metamonada</taxon>
        <taxon>Carpediemonas-like organisms</taxon>
        <taxon>Aduncisulcus</taxon>
    </lineage>
</organism>
<accession>A0ABQ5L020</accession>
<keyword evidence="2" id="KW-1185">Reference proteome</keyword>
<sequence>VTNDMLEVLMFLKVFIQGNRVLEFSVWFPSVFLRFIPTPGYEELPFFLGFTSVIQ</sequence>
<gene>
    <name evidence="1" type="ORF">ADUPG1_003589</name>
</gene>
<feature type="non-terminal residue" evidence="1">
    <location>
        <position position="1"/>
    </location>
</feature>